<evidence type="ECO:0000256" key="4">
    <source>
        <dbReference type="ARBA" id="ARBA00012229"/>
    </source>
</evidence>
<reference evidence="19" key="1">
    <citation type="submission" date="2022-10" db="EMBL/GenBank/DDBJ databases">
        <title>Tapping the CABI collections for fungal endophytes: first genome assemblies for Collariella, Neodidymelliopsis, Ascochyta clinopodiicola, Didymella pomorum, Didymosphaeria variabile, Neocosmospora piperis and Neocucurbitaria cava.</title>
        <authorList>
            <person name="Hill R."/>
        </authorList>
    </citation>
    <scope>NUCLEOTIDE SEQUENCE</scope>
    <source>
        <strain evidence="19">IMI 356814</strain>
    </source>
</reference>
<dbReference type="PRINTS" id="PR00410">
    <property type="entry name" value="PHEHYDRXLASE"/>
</dbReference>
<evidence type="ECO:0000256" key="14">
    <source>
        <dbReference type="ARBA" id="ARBA00048649"/>
    </source>
</evidence>
<dbReference type="FunFam" id="1.10.490.10:FF:000003">
    <property type="entry name" value="Flavohemoprotein"/>
    <property type="match status" value="1"/>
</dbReference>
<evidence type="ECO:0000256" key="3">
    <source>
        <dbReference type="ARBA" id="ARBA00006401"/>
    </source>
</evidence>
<dbReference type="Pfam" id="PF00175">
    <property type="entry name" value="NAD_binding_1"/>
    <property type="match status" value="1"/>
</dbReference>
<comment type="caution">
    <text evidence="19">The sequence shown here is derived from an EMBL/GenBank/DDBJ whole genome shotgun (WGS) entry which is preliminary data.</text>
</comment>
<dbReference type="Gene3D" id="2.40.30.10">
    <property type="entry name" value="Translation factors"/>
    <property type="match status" value="1"/>
</dbReference>
<comment type="cofactor">
    <cofactor evidence="2">
        <name>FAD</name>
        <dbReference type="ChEBI" id="CHEBI:57692"/>
    </cofactor>
</comment>
<dbReference type="AlphaFoldDB" id="A0A9W9CME5"/>
<evidence type="ECO:0000256" key="11">
    <source>
        <dbReference type="ARBA" id="ARBA00023002"/>
    </source>
</evidence>
<sequence length="423" mass="47201">MGAALTPDQVAIIKATVPVLAQHGENITTKFYADMLEAHPELKNIFNQTHQATGHQPRALAGALYAYASNIDDLGKLSPAVELICHKHASLYIRPEHYDIVGHHLIETMKAVLGDAATPEILNAWGAAYWQLADIMIGKEAQMYEETSYWKDWEEFTIVKKEKESEAITSFYLEPVNPEIKTKLPIFKPGQYISVQVFVEELGDGGVYQARQYSLSDAPGKQYLRISVKKEPGVELGEAKSLTHPGYISNLLHDTKNEGDVVRVSHPFGDFFFEEKEDEKDAPVVLISAGVGLTALTSIFNSLVEKKSTRPISWIQGARNSNLRAFKKNVDRIAPENKNVKTVYFSSNPIDGETEGQDYNIKGRVDLEKVDKALLYTDNNTTKYFICGPTPFMLDVENKLKTYGVPSDRVKMELFGTGGVPRL</sequence>
<evidence type="ECO:0000256" key="10">
    <source>
        <dbReference type="ARBA" id="ARBA00022857"/>
    </source>
</evidence>
<dbReference type="GO" id="GO:0071949">
    <property type="term" value="F:FAD binding"/>
    <property type="evidence" value="ECO:0007669"/>
    <property type="project" value="TreeGrafter"/>
</dbReference>
<evidence type="ECO:0000256" key="15">
    <source>
        <dbReference type="ARBA" id="ARBA00049433"/>
    </source>
</evidence>
<comment type="catalytic activity">
    <reaction evidence="15">
        <text>2 nitric oxide + NADPH + 2 O2 = 2 nitrate + NADP(+) + H(+)</text>
        <dbReference type="Rhea" id="RHEA:19465"/>
        <dbReference type="ChEBI" id="CHEBI:15378"/>
        <dbReference type="ChEBI" id="CHEBI:15379"/>
        <dbReference type="ChEBI" id="CHEBI:16480"/>
        <dbReference type="ChEBI" id="CHEBI:17632"/>
        <dbReference type="ChEBI" id="CHEBI:57783"/>
        <dbReference type="ChEBI" id="CHEBI:58349"/>
        <dbReference type="EC" id="1.14.12.17"/>
    </reaction>
</comment>
<keyword evidence="8" id="KW-0479">Metal-binding</keyword>
<dbReference type="SUPFAM" id="SSF52343">
    <property type="entry name" value="Ferredoxin reductase-like, C-terminal NADP-linked domain"/>
    <property type="match status" value="1"/>
</dbReference>
<dbReference type="NCBIfam" id="NF009805">
    <property type="entry name" value="PRK13289.1"/>
    <property type="match status" value="1"/>
</dbReference>
<evidence type="ECO:0000256" key="5">
    <source>
        <dbReference type="ARBA" id="ARBA00022575"/>
    </source>
</evidence>
<dbReference type="OrthoDB" id="436496at2759"/>
<keyword evidence="20" id="KW-1185">Reference proteome</keyword>
<evidence type="ECO:0000256" key="8">
    <source>
        <dbReference type="ARBA" id="ARBA00022723"/>
    </source>
</evidence>
<dbReference type="Gene3D" id="3.40.50.80">
    <property type="entry name" value="Nucleotide-binding domain of ferredoxin-NADP reductase (FNR) module"/>
    <property type="match status" value="1"/>
</dbReference>
<dbReference type="GO" id="GO:0020037">
    <property type="term" value="F:heme binding"/>
    <property type="evidence" value="ECO:0007669"/>
    <property type="project" value="InterPro"/>
</dbReference>
<protein>
    <recommendedName>
        <fullName evidence="4">nitric oxide dioxygenase</fullName>
        <ecNumber evidence="4">1.14.12.17</ecNumber>
    </recommendedName>
</protein>
<dbReference type="Pfam" id="PF00042">
    <property type="entry name" value="Globin"/>
    <property type="match status" value="1"/>
</dbReference>
<keyword evidence="12" id="KW-0408">Iron</keyword>
<keyword evidence="11" id="KW-0560">Oxidoreductase</keyword>
<evidence type="ECO:0000313" key="19">
    <source>
        <dbReference type="EMBL" id="KAJ4371444.1"/>
    </source>
</evidence>
<dbReference type="FunFam" id="3.40.50.80:FF:000010">
    <property type="entry name" value="Flavohemoprotein"/>
    <property type="match status" value="1"/>
</dbReference>
<dbReference type="InterPro" id="IPR000971">
    <property type="entry name" value="Globin"/>
</dbReference>
<dbReference type="FunFam" id="2.40.30.10:FF:000034">
    <property type="entry name" value="Flavohemoprotein"/>
    <property type="match status" value="1"/>
</dbReference>
<dbReference type="PROSITE" id="PS51384">
    <property type="entry name" value="FAD_FR"/>
    <property type="match status" value="1"/>
</dbReference>
<dbReference type="InterPro" id="IPR012292">
    <property type="entry name" value="Globin/Proto"/>
</dbReference>
<accession>A0A9W9CME5</accession>
<evidence type="ECO:0000256" key="1">
    <source>
        <dbReference type="ARBA" id="ARBA00001970"/>
    </source>
</evidence>
<evidence type="ECO:0000256" key="9">
    <source>
        <dbReference type="ARBA" id="ARBA00022827"/>
    </source>
</evidence>
<comment type="catalytic activity">
    <reaction evidence="14">
        <text>2 nitric oxide + NADH + 2 O2 = 2 nitrate + NAD(+) + H(+)</text>
        <dbReference type="Rhea" id="RHEA:19469"/>
        <dbReference type="ChEBI" id="CHEBI:15378"/>
        <dbReference type="ChEBI" id="CHEBI:15379"/>
        <dbReference type="ChEBI" id="CHEBI:16480"/>
        <dbReference type="ChEBI" id="CHEBI:17632"/>
        <dbReference type="ChEBI" id="CHEBI:57540"/>
        <dbReference type="ChEBI" id="CHEBI:57945"/>
        <dbReference type="EC" id="1.14.12.17"/>
    </reaction>
</comment>
<keyword evidence="13" id="KW-0520">NAD</keyword>
<evidence type="ECO:0000256" key="16">
    <source>
        <dbReference type="ARBA" id="ARBA00056398"/>
    </source>
</evidence>
<dbReference type="CDD" id="cd06184">
    <property type="entry name" value="flavohem_like_fad_nad_binding"/>
    <property type="match status" value="1"/>
</dbReference>
<dbReference type="EMBL" id="JAPEUY010000007">
    <property type="protein sequence ID" value="KAJ4371444.1"/>
    <property type="molecule type" value="Genomic_DNA"/>
</dbReference>
<dbReference type="GO" id="GO:0046872">
    <property type="term" value="F:metal ion binding"/>
    <property type="evidence" value="ECO:0007669"/>
    <property type="project" value="UniProtKB-KW"/>
</dbReference>
<dbReference type="Gene3D" id="1.10.490.10">
    <property type="entry name" value="Globins"/>
    <property type="match status" value="1"/>
</dbReference>
<evidence type="ECO:0000256" key="2">
    <source>
        <dbReference type="ARBA" id="ARBA00001974"/>
    </source>
</evidence>
<feature type="domain" description="Globin" evidence="17">
    <location>
        <begin position="4"/>
        <end position="141"/>
    </location>
</feature>
<dbReference type="PANTHER" id="PTHR43396">
    <property type="entry name" value="FLAVOHEMOPROTEIN"/>
    <property type="match status" value="1"/>
</dbReference>
<dbReference type="InterPro" id="IPR017938">
    <property type="entry name" value="Riboflavin_synthase-like_b-brl"/>
</dbReference>
<dbReference type="PANTHER" id="PTHR43396:SF3">
    <property type="entry name" value="FLAVOHEMOPROTEIN"/>
    <property type="match status" value="1"/>
</dbReference>
<evidence type="ECO:0000256" key="12">
    <source>
        <dbReference type="ARBA" id="ARBA00023004"/>
    </source>
</evidence>
<dbReference type="Proteomes" id="UP001140560">
    <property type="component" value="Unassembled WGS sequence"/>
</dbReference>
<dbReference type="GO" id="GO:0071500">
    <property type="term" value="P:cellular response to nitrosative stress"/>
    <property type="evidence" value="ECO:0007669"/>
    <property type="project" value="TreeGrafter"/>
</dbReference>
<dbReference type="CDD" id="cd08922">
    <property type="entry name" value="FHb-globin"/>
    <property type="match status" value="1"/>
</dbReference>
<evidence type="ECO:0000256" key="6">
    <source>
        <dbReference type="ARBA" id="ARBA00022617"/>
    </source>
</evidence>
<evidence type="ECO:0000256" key="7">
    <source>
        <dbReference type="ARBA" id="ARBA00022630"/>
    </source>
</evidence>
<evidence type="ECO:0000259" key="17">
    <source>
        <dbReference type="PROSITE" id="PS01033"/>
    </source>
</evidence>
<dbReference type="InterPro" id="IPR017927">
    <property type="entry name" value="FAD-bd_FR_type"/>
</dbReference>
<name>A0A9W9CME5_9PLEO</name>
<dbReference type="InterPro" id="IPR039261">
    <property type="entry name" value="FNR_nucleotide-bd"/>
</dbReference>
<evidence type="ECO:0000256" key="13">
    <source>
        <dbReference type="ARBA" id="ARBA00023027"/>
    </source>
</evidence>
<feature type="domain" description="FAD-binding FR-type" evidence="18">
    <location>
        <begin position="151"/>
        <end position="274"/>
    </location>
</feature>
<keyword evidence="7" id="KW-0285">Flavoprotein</keyword>
<dbReference type="InterPro" id="IPR001433">
    <property type="entry name" value="OxRdtase_FAD/NAD-bd"/>
</dbReference>
<keyword evidence="10" id="KW-0521">NADP</keyword>
<dbReference type="SUPFAM" id="SSF46458">
    <property type="entry name" value="Globin-like"/>
    <property type="match status" value="1"/>
</dbReference>
<dbReference type="EC" id="1.14.12.17" evidence="4"/>
<dbReference type="SUPFAM" id="SSF63380">
    <property type="entry name" value="Riboflavin synthase domain-like"/>
    <property type="match status" value="1"/>
</dbReference>
<dbReference type="PROSITE" id="PS01033">
    <property type="entry name" value="GLOBIN"/>
    <property type="match status" value="1"/>
</dbReference>
<dbReference type="GO" id="GO:0019825">
    <property type="term" value="F:oxygen binding"/>
    <property type="evidence" value="ECO:0007669"/>
    <property type="project" value="InterPro"/>
</dbReference>
<comment type="function">
    <text evidence="16">In the presence of oxygen and NADH, it has NADH oxidase activity, which leads to the generation of superoxide and H(2)O(2). Under anaerobic conditions, it also exhibits nitric oxide reductase and FAD reductase activities. However, all these reactions are much lower than NOD activity.</text>
</comment>
<dbReference type="InterPro" id="IPR009050">
    <property type="entry name" value="Globin-like_sf"/>
</dbReference>
<evidence type="ECO:0000313" key="20">
    <source>
        <dbReference type="Proteomes" id="UP001140560"/>
    </source>
</evidence>
<organism evidence="19 20">
    <name type="scientific">Neocucurbitaria cava</name>
    <dbReference type="NCBI Taxonomy" id="798079"/>
    <lineage>
        <taxon>Eukaryota</taxon>
        <taxon>Fungi</taxon>
        <taxon>Dikarya</taxon>
        <taxon>Ascomycota</taxon>
        <taxon>Pezizomycotina</taxon>
        <taxon>Dothideomycetes</taxon>
        <taxon>Pleosporomycetidae</taxon>
        <taxon>Pleosporales</taxon>
        <taxon>Pleosporineae</taxon>
        <taxon>Cucurbitariaceae</taxon>
        <taxon>Neocucurbitaria</taxon>
    </lineage>
</organism>
<comment type="similarity">
    <text evidence="3">In the C-terminal section; belongs to the flavoprotein pyridine nucleotide cytochrome reductase family.</text>
</comment>
<comment type="cofactor">
    <cofactor evidence="1">
        <name>heme b</name>
        <dbReference type="ChEBI" id="CHEBI:60344"/>
    </cofactor>
</comment>
<dbReference type="GO" id="GO:0009636">
    <property type="term" value="P:response to toxic substance"/>
    <property type="evidence" value="ECO:0007669"/>
    <property type="project" value="UniProtKB-KW"/>
</dbReference>
<evidence type="ECO:0000259" key="18">
    <source>
        <dbReference type="PROSITE" id="PS51384"/>
    </source>
</evidence>
<keyword evidence="5" id="KW-0216">Detoxification</keyword>
<dbReference type="GO" id="GO:0008941">
    <property type="term" value="F:nitric oxide dioxygenase NAD(P)H activity"/>
    <property type="evidence" value="ECO:0007669"/>
    <property type="project" value="UniProtKB-EC"/>
</dbReference>
<keyword evidence="9" id="KW-0274">FAD</keyword>
<gene>
    <name evidence="19" type="ORF">N0V83_004661</name>
</gene>
<dbReference type="GO" id="GO:0046210">
    <property type="term" value="P:nitric oxide catabolic process"/>
    <property type="evidence" value="ECO:0007669"/>
    <property type="project" value="TreeGrafter"/>
</dbReference>
<proteinExistence type="inferred from homology"/>
<keyword evidence="6" id="KW-0349">Heme</keyword>